<dbReference type="RefSeq" id="WP_057767370.1">
    <property type="nucleotide sequence ID" value="NZ_AZDG01000029.1"/>
</dbReference>
<dbReference type="InterPro" id="IPR013783">
    <property type="entry name" value="Ig-like_fold"/>
</dbReference>
<dbReference type="Pfam" id="PF17883">
    <property type="entry name" value="MBG"/>
    <property type="match status" value="1"/>
</dbReference>
<keyword evidence="3" id="KW-0732">Signal</keyword>
<keyword evidence="2" id="KW-0964">Secreted</keyword>
<sequence>MKMNREILIKNGKEIVIATSAAISLGIGTSITHQVLARASEIDAPTSMSADLSGTKTVTDSTDTDPSVSGNSNTTPEEATESGDNGSDSTPETKESTTNPEPETSKNETGDTGSESLTTPTTPSPSADVAQPEAESISSSDPAPSPQEYTSGGFKWVKNDDDTSNSSVTLKGLDPNNSTVTSVNVPSTVDIDGSTYNVTGIGSLAFFSNKSLTSVILNDGLTSIGDNAFAYCDNLNTVDFSKNNTLKTIGYAAFASDPIESLVLPNTVESIGESAFANNSALETLTLPDSLQTIGDKAFQFNINLTSVIFNKGLKTIGKQAFYSNKSLASIIFNDGLTSIGSEAFGYCNDSDNPHLLTVDFSKNSTLKTIGDIAFYSDSIESLNLPSTVTSIGMKAFGFNNALETLTLPDSLQTIGEQAFVSNPNLKSVFFDKSLTSIGNGAFEYDGISGDLTIPSNVTSIGDQAFFSNQLTGINYSGSDLTLGNETFKSNHIVNINAPKMSIKGKYGSGMGGYQTFTFFTDSKDSQNIKISDLFDINVEDGDEQGLGITDLSDGVEYSKETGIFTVPSDTKSFSFHWSVGPEYNGQYNVIFGNPIIKAVDSTHTLGSPWTPDENFMSCTLEDGTEVPLTNIKFSVKNSAGQGIPTVDVNTAGKYEVEYRYKTDSANYSTTVTVSVQKNQGTYRLSRLSGTGSSIYSGTPKSIEGSYKVTFSNDDNTYYETKPGDVEFVNSPATDVGTYDIQLSDQGLKAIESLDKNNTYNWTADKNTSKYIAPTYVIEKLPITITADNSAKSSDESDPTLTAEVSGGEGDAIKGLTYTLSRESGESVGTYPITVTYTDTDNPNYEITVESGTFTITGIASDDTYTMNVGESAPTAADFHAIAYDVNGPVSAISLDLNGADLSKSGDYTVTLSTADGMKKDVILHVTGGNSGGTTTPTTPVDPVDPDNGDHDNGSTTVDPVDPTDPVKPVDPVDPTKPTDPDNPVDPDTPVNPEGPNESEGSVAPINPSLPTESGNKINGAVTSESNVDGNAVITPMGNKQVNTELELPSSTDGKLPQTGEKTSLMATISGILLSSLSLIGIDFKRRKNNR</sequence>
<gene>
    <name evidence="8" type="ORF">FC72_GL001308</name>
</gene>
<reference evidence="8 9" key="1">
    <citation type="journal article" date="2015" name="Genome Announc.">
        <title>Expanding the biotechnology potential of lactobacilli through comparative genomics of 213 strains and associated genera.</title>
        <authorList>
            <person name="Sun Z."/>
            <person name="Harris H.M."/>
            <person name="McCann A."/>
            <person name="Guo C."/>
            <person name="Argimon S."/>
            <person name="Zhang W."/>
            <person name="Yang X."/>
            <person name="Jeffery I.B."/>
            <person name="Cooney J.C."/>
            <person name="Kagawa T.F."/>
            <person name="Liu W."/>
            <person name="Song Y."/>
            <person name="Salvetti E."/>
            <person name="Wrobel A."/>
            <person name="Rasinkangas P."/>
            <person name="Parkhill J."/>
            <person name="Rea M.C."/>
            <person name="O'Sullivan O."/>
            <person name="Ritari J."/>
            <person name="Douillard F.P."/>
            <person name="Paul Ross R."/>
            <person name="Yang R."/>
            <person name="Briner A.E."/>
            <person name="Felis G.E."/>
            <person name="de Vos W.M."/>
            <person name="Barrangou R."/>
            <person name="Klaenhammer T.R."/>
            <person name="Caufield P.W."/>
            <person name="Cui Y."/>
            <person name="Zhang H."/>
            <person name="O'Toole P.W."/>
        </authorList>
    </citation>
    <scope>NUCLEOTIDE SEQUENCE [LARGE SCALE GENOMIC DNA]</scope>
    <source>
        <strain evidence="8 9">DSM 20183</strain>
    </source>
</reference>
<evidence type="ECO:0000313" key="8">
    <source>
        <dbReference type="EMBL" id="KRK63568.1"/>
    </source>
</evidence>
<name>A0A0R1IWG5_9LACO</name>
<evidence type="ECO:0000256" key="3">
    <source>
        <dbReference type="ARBA" id="ARBA00022729"/>
    </source>
</evidence>
<feature type="compositionally biased region" description="Polar residues" evidence="5">
    <location>
        <begin position="136"/>
        <end position="150"/>
    </location>
</feature>
<keyword evidence="9" id="KW-1185">Reference proteome</keyword>
<dbReference type="NCBIfam" id="TIGR01167">
    <property type="entry name" value="LPXTG_anchor"/>
    <property type="match status" value="1"/>
</dbReference>
<feature type="compositionally biased region" description="Low complexity" evidence="5">
    <location>
        <begin position="55"/>
        <end position="69"/>
    </location>
</feature>
<dbReference type="EMBL" id="AZDG01000029">
    <property type="protein sequence ID" value="KRK63568.1"/>
    <property type="molecule type" value="Genomic_DNA"/>
</dbReference>
<feature type="compositionally biased region" description="Low complexity" evidence="5">
    <location>
        <begin position="933"/>
        <end position="942"/>
    </location>
</feature>
<dbReference type="Proteomes" id="UP000050929">
    <property type="component" value="Unassembled WGS sequence"/>
</dbReference>
<feature type="domain" description="Gram-positive cocci surface proteins LPxTG" evidence="7">
    <location>
        <begin position="1056"/>
        <end position="1091"/>
    </location>
</feature>
<keyword evidence="6" id="KW-0812">Transmembrane</keyword>
<dbReference type="InterPro" id="IPR019931">
    <property type="entry name" value="LPXTG_anchor"/>
</dbReference>
<dbReference type="InterPro" id="IPR026906">
    <property type="entry name" value="LRR_5"/>
</dbReference>
<dbReference type="Gene3D" id="3.10.430.110">
    <property type="match status" value="1"/>
</dbReference>
<keyword evidence="1" id="KW-0134">Cell wall</keyword>
<dbReference type="PANTHER" id="PTHR45661">
    <property type="entry name" value="SURFACE ANTIGEN"/>
    <property type="match status" value="1"/>
</dbReference>
<keyword evidence="6" id="KW-0472">Membrane</keyword>
<dbReference type="Gene3D" id="3.80.10.10">
    <property type="entry name" value="Ribonuclease Inhibitor"/>
    <property type="match status" value="2"/>
</dbReference>
<protein>
    <submittedName>
        <fullName evidence="8">Adhesion exoprotein</fullName>
    </submittedName>
</protein>
<evidence type="ECO:0000256" key="2">
    <source>
        <dbReference type="ARBA" id="ARBA00022525"/>
    </source>
</evidence>
<keyword evidence="6" id="KW-1133">Transmembrane helix</keyword>
<dbReference type="PATRIC" id="fig|1423811.3.peg.1332"/>
<dbReference type="Pfam" id="PF00746">
    <property type="entry name" value="Gram_pos_anchor"/>
    <property type="match status" value="1"/>
</dbReference>
<feature type="region of interest" description="Disordered" evidence="5">
    <location>
        <begin position="926"/>
        <end position="1024"/>
    </location>
</feature>
<comment type="caution">
    <text evidence="8">The sequence shown here is derived from an EMBL/GenBank/DDBJ whole genome shotgun (WGS) entry which is preliminary data.</text>
</comment>
<dbReference type="OrthoDB" id="1771364at2"/>
<evidence type="ECO:0000313" key="9">
    <source>
        <dbReference type="Proteomes" id="UP000050929"/>
    </source>
</evidence>
<dbReference type="Pfam" id="PF07523">
    <property type="entry name" value="Big_3"/>
    <property type="match status" value="1"/>
</dbReference>
<dbReference type="PROSITE" id="PS50847">
    <property type="entry name" value="GRAM_POS_ANCHORING"/>
    <property type="match status" value="1"/>
</dbReference>
<dbReference type="SUPFAM" id="SSF52058">
    <property type="entry name" value="L domain-like"/>
    <property type="match status" value="2"/>
</dbReference>
<evidence type="ECO:0000256" key="1">
    <source>
        <dbReference type="ARBA" id="ARBA00022512"/>
    </source>
</evidence>
<feature type="compositionally biased region" description="Polar residues" evidence="5">
    <location>
        <begin position="70"/>
        <end position="102"/>
    </location>
</feature>
<evidence type="ECO:0000256" key="6">
    <source>
        <dbReference type="SAM" id="Phobius"/>
    </source>
</evidence>
<evidence type="ECO:0000259" key="7">
    <source>
        <dbReference type="PROSITE" id="PS50847"/>
    </source>
</evidence>
<feature type="transmembrane region" description="Helical" evidence="6">
    <location>
        <begin position="1065"/>
        <end position="1084"/>
    </location>
</feature>
<dbReference type="Pfam" id="PF13306">
    <property type="entry name" value="LRR_5"/>
    <property type="match status" value="2"/>
</dbReference>
<dbReference type="PANTHER" id="PTHR45661:SF3">
    <property type="entry name" value="IG-LIKE DOMAIN-CONTAINING PROTEIN"/>
    <property type="match status" value="1"/>
</dbReference>
<dbReference type="Gene3D" id="2.60.40.10">
    <property type="entry name" value="Immunoglobulins"/>
    <property type="match status" value="1"/>
</dbReference>
<proteinExistence type="predicted"/>
<feature type="compositionally biased region" description="Low complexity" evidence="5">
    <location>
        <begin position="114"/>
        <end position="126"/>
    </location>
</feature>
<dbReference type="InterPro" id="IPR041286">
    <property type="entry name" value="MBG_2"/>
</dbReference>
<feature type="region of interest" description="Disordered" evidence="5">
    <location>
        <begin position="789"/>
        <end position="808"/>
    </location>
</feature>
<dbReference type="InterPro" id="IPR053139">
    <property type="entry name" value="Surface_bspA-like"/>
</dbReference>
<dbReference type="InterPro" id="IPR041277">
    <property type="entry name" value="MBG_Lactobacillales"/>
</dbReference>
<dbReference type="AlphaFoldDB" id="A0A0R1IWG5"/>
<dbReference type="Pfam" id="PF18676">
    <property type="entry name" value="MBG_2"/>
    <property type="match status" value="1"/>
</dbReference>
<organism evidence="8 9">
    <name type="scientific">Companilactobacillus tucceti DSM 20183</name>
    <dbReference type="NCBI Taxonomy" id="1423811"/>
    <lineage>
        <taxon>Bacteria</taxon>
        <taxon>Bacillati</taxon>
        <taxon>Bacillota</taxon>
        <taxon>Bacilli</taxon>
        <taxon>Lactobacillales</taxon>
        <taxon>Lactobacillaceae</taxon>
        <taxon>Companilactobacillus</taxon>
    </lineage>
</organism>
<feature type="region of interest" description="Disordered" evidence="5">
    <location>
        <begin position="46"/>
        <end position="179"/>
    </location>
</feature>
<evidence type="ECO:0000256" key="4">
    <source>
        <dbReference type="ARBA" id="ARBA00023088"/>
    </source>
</evidence>
<dbReference type="InterPro" id="IPR032675">
    <property type="entry name" value="LRR_dom_sf"/>
</dbReference>
<evidence type="ECO:0000256" key="5">
    <source>
        <dbReference type="SAM" id="MobiDB-lite"/>
    </source>
</evidence>
<feature type="compositionally biased region" description="Polar residues" evidence="5">
    <location>
        <begin position="1009"/>
        <end position="1024"/>
    </location>
</feature>
<keyword evidence="4" id="KW-0572">Peptidoglycan-anchor</keyword>
<dbReference type="STRING" id="1423811.FC72_GL001308"/>
<dbReference type="InterPro" id="IPR022038">
    <property type="entry name" value="Ig-like_bact"/>
</dbReference>
<accession>A0A0R1IWG5</accession>